<reference evidence="1" key="1">
    <citation type="submission" date="2014-11" db="EMBL/GenBank/DDBJ databases">
        <authorList>
            <person name="Amaro Gonzalez C."/>
        </authorList>
    </citation>
    <scope>NUCLEOTIDE SEQUENCE</scope>
</reference>
<dbReference type="EMBL" id="GBXM01029364">
    <property type="protein sequence ID" value="JAH79213.1"/>
    <property type="molecule type" value="Transcribed_RNA"/>
</dbReference>
<evidence type="ECO:0000313" key="1">
    <source>
        <dbReference type="EMBL" id="JAH79213.1"/>
    </source>
</evidence>
<protein>
    <submittedName>
        <fullName evidence="1">Uncharacterized protein</fullName>
    </submittedName>
</protein>
<reference evidence="1" key="2">
    <citation type="journal article" date="2015" name="Fish Shellfish Immunol.">
        <title>Early steps in the European eel (Anguilla anguilla)-Vibrio vulnificus interaction in the gills: Role of the RtxA13 toxin.</title>
        <authorList>
            <person name="Callol A."/>
            <person name="Pajuelo D."/>
            <person name="Ebbesson L."/>
            <person name="Teles M."/>
            <person name="MacKenzie S."/>
            <person name="Amaro C."/>
        </authorList>
    </citation>
    <scope>NUCLEOTIDE SEQUENCE</scope>
</reference>
<accession>A0A0E9VPN6</accession>
<sequence length="68" mass="7766">MCHHINKHYSYEPPYEASCLWNEFPSTTKSAVWNLVESKSSLMATCNIHNASVLQGPALTQRFIIQQI</sequence>
<proteinExistence type="predicted"/>
<dbReference type="AlphaFoldDB" id="A0A0E9VPN6"/>
<name>A0A0E9VPN6_ANGAN</name>
<organism evidence="1">
    <name type="scientific">Anguilla anguilla</name>
    <name type="common">European freshwater eel</name>
    <name type="synonym">Muraena anguilla</name>
    <dbReference type="NCBI Taxonomy" id="7936"/>
    <lineage>
        <taxon>Eukaryota</taxon>
        <taxon>Metazoa</taxon>
        <taxon>Chordata</taxon>
        <taxon>Craniata</taxon>
        <taxon>Vertebrata</taxon>
        <taxon>Euteleostomi</taxon>
        <taxon>Actinopterygii</taxon>
        <taxon>Neopterygii</taxon>
        <taxon>Teleostei</taxon>
        <taxon>Anguilliformes</taxon>
        <taxon>Anguillidae</taxon>
        <taxon>Anguilla</taxon>
    </lineage>
</organism>